<evidence type="ECO:0000313" key="7">
    <source>
        <dbReference type="Ensembl" id="ENSCAFP00845036062.1"/>
    </source>
</evidence>
<feature type="compositionally biased region" description="Low complexity" evidence="6">
    <location>
        <begin position="79"/>
        <end position="90"/>
    </location>
</feature>
<dbReference type="AlphaFoldDB" id="A0A8I3PS08"/>
<sequence>MNDEGDRTPRGRAVEPSFQPTGIPAQILDKATERIQCIRRKNHTHQQDIDDLKQQTAPLEQQAPALEKVRQRGRPTAPPQTAAPMPRAAPSLSLAEAGSRDTGRGRSRLHAPGARRGIRSRVSRIVPWAKGRR</sequence>
<name>A0A8I3PS08_CANLF</name>
<dbReference type="GO" id="GO:0046983">
    <property type="term" value="F:protein dimerization activity"/>
    <property type="evidence" value="ECO:0007669"/>
    <property type="project" value="InterPro"/>
</dbReference>
<evidence type="ECO:0000256" key="6">
    <source>
        <dbReference type="SAM" id="MobiDB-lite"/>
    </source>
</evidence>
<keyword evidence="2" id="KW-0238">DNA-binding</keyword>
<dbReference type="SUPFAM" id="SSF57959">
    <property type="entry name" value="Leucine zipper domain"/>
    <property type="match status" value="1"/>
</dbReference>
<dbReference type="Proteomes" id="UP000805418">
    <property type="component" value="Chromosome 25"/>
</dbReference>
<evidence type="ECO:0000256" key="2">
    <source>
        <dbReference type="ARBA" id="ARBA00023125"/>
    </source>
</evidence>
<keyword evidence="4" id="KW-0804">Transcription</keyword>
<dbReference type="GO" id="GO:0003677">
    <property type="term" value="F:DNA binding"/>
    <property type="evidence" value="ECO:0007669"/>
    <property type="project" value="UniProtKB-KW"/>
</dbReference>
<reference evidence="7" key="2">
    <citation type="submission" date="2025-08" db="UniProtKB">
        <authorList>
            <consortium name="Ensembl"/>
        </authorList>
    </citation>
    <scope>IDENTIFICATION</scope>
    <source>
        <strain evidence="7">Boxer</strain>
    </source>
</reference>
<dbReference type="PANTHER" id="PTHR10328:SF3">
    <property type="entry name" value="PROTEIN MAX"/>
    <property type="match status" value="1"/>
</dbReference>
<dbReference type="PANTHER" id="PTHR10328">
    <property type="entry name" value="PROTEIN MAX MYC-ASSOCIATED FACTOR X"/>
    <property type="match status" value="1"/>
</dbReference>
<dbReference type="Ensembl" id="ENSCAFT00845045937.1">
    <property type="protein sequence ID" value="ENSCAFP00845036062.1"/>
    <property type="gene ID" value="ENSCAFG00845026031.1"/>
</dbReference>
<keyword evidence="8" id="KW-1185">Reference proteome</keyword>
<evidence type="ECO:0000313" key="8">
    <source>
        <dbReference type="Proteomes" id="UP000805418"/>
    </source>
</evidence>
<reference evidence="7" key="3">
    <citation type="submission" date="2025-09" db="UniProtKB">
        <authorList>
            <consortium name="Ensembl"/>
        </authorList>
    </citation>
    <scope>IDENTIFICATION</scope>
    <source>
        <strain evidence="7">Boxer</strain>
    </source>
</reference>
<dbReference type="InterPro" id="IPR046347">
    <property type="entry name" value="bZIP_sf"/>
</dbReference>
<evidence type="ECO:0000256" key="5">
    <source>
        <dbReference type="ARBA" id="ARBA00023242"/>
    </source>
</evidence>
<evidence type="ECO:0000256" key="1">
    <source>
        <dbReference type="ARBA" id="ARBA00023015"/>
    </source>
</evidence>
<keyword evidence="3" id="KW-0010">Activator</keyword>
<keyword evidence="1" id="KW-0805">Transcription regulation</keyword>
<protein>
    <submittedName>
        <fullName evidence="7">Uncharacterized protein</fullName>
    </submittedName>
</protein>
<dbReference type="GeneTree" id="ENSGT01120000274190"/>
<reference evidence="7" key="1">
    <citation type="submission" date="2020-03" db="EMBL/GenBank/DDBJ databases">
        <title>Long-read based genome assembly of a Labrador retriever dog.</title>
        <authorList>
            <person name="Eory L."/>
            <person name="Zhang W."/>
            <person name="Schoenebeck J."/>
        </authorList>
    </citation>
    <scope>NUCLEOTIDE SEQUENCE [LARGE SCALE GENOMIC DNA]</scope>
    <source>
        <strain evidence="7">Labrador retriever</strain>
    </source>
</reference>
<dbReference type="GO" id="GO:0003700">
    <property type="term" value="F:DNA-binding transcription factor activity"/>
    <property type="evidence" value="ECO:0007669"/>
    <property type="project" value="InterPro"/>
</dbReference>
<feature type="compositionally biased region" description="Basic and acidic residues" evidence="6">
    <location>
        <begin position="1"/>
        <end position="13"/>
    </location>
</feature>
<accession>A0A8I3PS08</accession>
<evidence type="ECO:0000256" key="3">
    <source>
        <dbReference type="ARBA" id="ARBA00023159"/>
    </source>
</evidence>
<keyword evidence="5" id="KW-0539">Nucleus</keyword>
<dbReference type="OrthoDB" id="8964853at2759"/>
<organism evidence="7 8">
    <name type="scientific">Canis lupus familiaris</name>
    <name type="common">Dog</name>
    <name type="synonym">Canis familiaris</name>
    <dbReference type="NCBI Taxonomy" id="9615"/>
    <lineage>
        <taxon>Eukaryota</taxon>
        <taxon>Metazoa</taxon>
        <taxon>Chordata</taxon>
        <taxon>Craniata</taxon>
        <taxon>Vertebrata</taxon>
        <taxon>Euteleostomi</taxon>
        <taxon>Mammalia</taxon>
        <taxon>Eutheria</taxon>
        <taxon>Laurasiatheria</taxon>
        <taxon>Carnivora</taxon>
        <taxon>Caniformia</taxon>
        <taxon>Canidae</taxon>
        <taxon>Canis</taxon>
    </lineage>
</organism>
<proteinExistence type="predicted"/>
<dbReference type="Gene3D" id="4.10.280.10">
    <property type="entry name" value="Helix-loop-helix DNA-binding domain"/>
    <property type="match status" value="1"/>
</dbReference>
<feature type="region of interest" description="Disordered" evidence="6">
    <location>
        <begin position="41"/>
        <end position="133"/>
    </location>
</feature>
<dbReference type="InterPro" id="IPR036638">
    <property type="entry name" value="HLH_DNA-bd_sf"/>
</dbReference>
<evidence type="ECO:0000256" key="4">
    <source>
        <dbReference type="ARBA" id="ARBA00023163"/>
    </source>
</evidence>
<feature type="region of interest" description="Disordered" evidence="6">
    <location>
        <begin position="1"/>
        <end position="25"/>
    </location>
</feature>